<name>A0A8J4EFW8_9ACTN</name>
<dbReference type="EMBL" id="BOPH01000129">
    <property type="protein sequence ID" value="GIJ74095.1"/>
    <property type="molecule type" value="Genomic_DNA"/>
</dbReference>
<sequence length="82" mass="8889">MGVGSDRLAELAPDDEYDRLVLPLLGRLYHGADRAAISAYLKTEVGDPSDHDIDAIADRLVTWWAAARTDVRDVRPDASGPG</sequence>
<proteinExistence type="predicted"/>
<accession>A0A8J4EFW8</accession>
<evidence type="ECO:0000313" key="2">
    <source>
        <dbReference type="Proteomes" id="UP000635606"/>
    </source>
</evidence>
<gene>
    <name evidence="1" type="ORF">Voc01_090120</name>
</gene>
<evidence type="ECO:0000313" key="1">
    <source>
        <dbReference type="EMBL" id="GIJ74095.1"/>
    </source>
</evidence>
<dbReference type="AlphaFoldDB" id="A0A8J4EFW8"/>
<keyword evidence="2" id="KW-1185">Reference proteome</keyword>
<protein>
    <submittedName>
        <fullName evidence="1">Uncharacterized protein</fullName>
    </submittedName>
</protein>
<comment type="caution">
    <text evidence="1">The sequence shown here is derived from an EMBL/GenBank/DDBJ whole genome shotgun (WGS) entry which is preliminary data.</text>
</comment>
<organism evidence="1 2">
    <name type="scientific">Virgisporangium ochraceum</name>
    <dbReference type="NCBI Taxonomy" id="65505"/>
    <lineage>
        <taxon>Bacteria</taxon>
        <taxon>Bacillati</taxon>
        <taxon>Actinomycetota</taxon>
        <taxon>Actinomycetes</taxon>
        <taxon>Micromonosporales</taxon>
        <taxon>Micromonosporaceae</taxon>
        <taxon>Virgisporangium</taxon>
    </lineage>
</organism>
<dbReference type="Proteomes" id="UP000635606">
    <property type="component" value="Unassembled WGS sequence"/>
</dbReference>
<reference evidence="1" key="1">
    <citation type="submission" date="2021-01" db="EMBL/GenBank/DDBJ databases">
        <title>Whole genome shotgun sequence of Virgisporangium ochraceum NBRC 16418.</title>
        <authorList>
            <person name="Komaki H."/>
            <person name="Tamura T."/>
        </authorList>
    </citation>
    <scope>NUCLEOTIDE SEQUENCE</scope>
    <source>
        <strain evidence="1">NBRC 16418</strain>
    </source>
</reference>